<name>A0A117PV59_9ACTN</name>
<proteinExistence type="predicted"/>
<dbReference type="RefSeq" id="WP_067003335.1">
    <property type="nucleotide sequence ID" value="NZ_BNDU01000006.1"/>
</dbReference>
<dbReference type="AlphaFoldDB" id="A0A117PV59"/>
<keyword evidence="3" id="KW-1185">Reference proteome</keyword>
<evidence type="ECO:0000313" key="2">
    <source>
        <dbReference type="EMBL" id="KUM93695.1"/>
    </source>
</evidence>
<dbReference type="OrthoDB" id="4329617at2"/>
<evidence type="ECO:0000313" key="3">
    <source>
        <dbReference type="Proteomes" id="UP000054241"/>
    </source>
</evidence>
<dbReference type="EMBL" id="LMWL01000044">
    <property type="protein sequence ID" value="KUM93695.1"/>
    <property type="molecule type" value="Genomic_DNA"/>
</dbReference>
<protein>
    <recommendedName>
        <fullName evidence="4">Secreted protein</fullName>
    </recommendedName>
</protein>
<dbReference type="STRING" id="67285.AQI88_25115"/>
<keyword evidence="1" id="KW-0732">Signal</keyword>
<accession>A0A117PV59</accession>
<reference evidence="2 3" key="1">
    <citation type="submission" date="2015-10" db="EMBL/GenBank/DDBJ databases">
        <title>Draft genome sequence of Streptomyces cellostaticus DSM 40189, type strain for the species Streptomyces cellostaticus.</title>
        <authorList>
            <person name="Ruckert C."/>
            <person name="Winkler A."/>
            <person name="Kalinowski J."/>
            <person name="Kampfer P."/>
            <person name="Glaeser S."/>
        </authorList>
    </citation>
    <scope>NUCLEOTIDE SEQUENCE [LARGE SCALE GENOMIC DNA]</scope>
    <source>
        <strain evidence="2 3">DSM 40189</strain>
    </source>
</reference>
<feature type="chain" id="PRO_5007153631" description="Secreted protein" evidence="1">
    <location>
        <begin position="30"/>
        <end position="169"/>
    </location>
</feature>
<evidence type="ECO:0000256" key="1">
    <source>
        <dbReference type="SAM" id="SignalP"/>
    </source>
</evidence>
<comment type="caution">
    <text evidence="2">The sequence shown here is derived from an EMBL/GenBank/DDBJ whole genome shotgun (WGS) entry which is preliminary data.</text>
</comment>
<gene>
    <name evidence="2" type="ORF">AQI88_25115</name>
</gene>
<feature type="signal peptide" evidence="1">
    <location>
        <begin position="1"/>
        <end position="29"/>
    </location>
</feature>
<sequence length="169" mass="16601">MGGLSVRRIASTALCAGLLAGVTGPAAVAADSAPERVRAAAHTPVPGADALLSQVTNLGNLQTVLGPVLDLLHTVLKADNGQLSADQATKLVQAAKDAIAKAKAAAPTTTDTTKEQADLVNDALASLDKALDTLQKGVTSGDPGQAGSAVTGVLAGLVNLLTGLLHSAG</sequence>
<organism evidence="2 3">
    <name type="scientific">Streptomyces cellostaticus</name>
    <dbReference type="NCBI Taxonomy" id="67285"/>
    <lineage>
        <taxon>Bacteria</taxon>
        <taxon>Bacillati</taxon>
        <taxon>Actinomycetota</taxon>
        <taxon>Actinomycetes</taxon>
        <taxon>Kitasatosporales</taxon>
        <taxon>Streptomycetaceae</taxon>
        <taxon>Streptomyces</taxon>
    </lineage>
</organism>
<evidence type="ECO:0008006" key="4">
    <source>
        <dbReference type="Google" id="ProtNLM"/>
    </source>
</evidence>
<dbReference type="Proteomes" id="UP000054241">
    <property type="component" value="Unassembled WGS sequence"/>
</dbReference>